<dbReference type="InterPro" id="IPR017972">
    <property type="entry name" value="Cyt_P450_CS"/>
</dbReference>
<dbReference type="PRINTS" id="PR00385">
    <property type="entry name" value="P450"/>
</dbReference>
<dbReference type="PANTHER" id="PTHR46696">
    <property type="entry name" value="P450, PUTATIVE (EUROFUNG)-RELATED"/>
    <property type="match status" value="1"/>
</dbReference>
<comment type="similarity">
    <text evidence="1 2">Belongs to the cytochrome P450 family.</text>
</comment>
<dbReference type="Pfam" id="PF00067">
    <property type="entry name" value="p450"/>
    <property type="match status" value="1"/>
</dbReference>
<dbReference type="InterPro" id="IPR036396">
    <property type="entry name" value="Cyt_P450_sf"/>
</dbReference>
<keyword evidence="2" id="KW-0349">Heme</keyword>
<sequence>MYDQGTFDGLPYDPAEYDPRSPQVKQNIEAHFAALRQHCPVHHHVFSEAEQKEINENPFVAGPTTDLYSFLKHSDVERILQNPDEFLSIEGAGPERMTPVEGTGMLVWSDGDPHRRSRKICLPAFSPKNIAPLAPMLQVRIDDLIDGFAHKGAIDLMEEFALPVTSSMIAHLIGLPIERSPEILEWGQAIIGTFGGDDESYQKGLWSLGKIGEFLAEVGPDRARRLAEGEELFDAVTHVLTSTDENGSRFTPQEAVVAVSQFLGAGIESSATAMCNGIYLLCTNPDERRKLADNPKLIGTAVEEILRFMAPIEGTCRTAAEDTEVAGTRLRKGQKIRPVYASANMDADVFDNPRQFRVDRERAELSKHMTFGKGVHSCLGAALARRELALGISTLLRRLPDLALDPTKQPTRNPIFLVHGFDYLPVRWDPAGVLPRAEDPAATAKGTLAESR</sequence>
<dbReference type="PROSITE" id="PS00086">
    <property type="entry name" value="CYTOCHROME_P450"/>
    <property type="match status" value="1"/>
</dbReference>
<comment type="caution">
    <text evidence="4">The sequence shown here is derived from an EMBL/GenBank/DDBJ whole genome shotgun (WGS) entry which is preliminary data.</text>
</comment>
<gene>
    <name evidence="4" type="ORF">GCM10023321_05920</name>
</gene>
<evidence type="ECO:0000256" key="1">
    <source>
        <dbReference type="ARBA" id="ARBA00010617"/>
    </source>
</evidence>
<dbReference type="RefSeq" id="WP_185058829.1">
    <property type="nucleotide sequence ID" value="NZ_BAABJP010000001.1"/>
</dbReference>
<accession>A0ABP9PGV9</accession>
<evidence type="ECO:0000256" key="3">
    <source>
        <dbReference type="SAM" id="MobiDB-lite"/>
    </source>
</evidence>
<organism evidence="4 5">
    <name type="scientific">Pseudonocardia eucalypti</name>
    <dbReference type="NCBI Taxonomy" id="648755"/>
    <lineage>
        <taxon>Bacteria</taxon>
        <taxon>Bacillati</taxon>
        <taxon>Actinomycetota</taxon>
        <taxon>Actinomycetes</taxon>
        <taxon>Pseudonocardiales</taxon>
        <taxon>Pseudonocardiaceae</taxon>
        <taxon>Pseudonocardia</taxon>
    </lineage>
</organism>
<keyword evidence="5" id="KW-1185">Reference proteome</keyword>
<dbReference type="SUPFAM" id="SSF48264">
    <property type="entry name" value="Cytochrome P450"/>
    <property type="match status" value="1"/>
</dbReference>
<feature type="region of interest" description="Disordered" evidence="3">
    <location>
        <begin position="1"/>
        <end position="21"/>
    </location>
</feature>
<evidence type="ECO:0000256" key="2">
    <source>
        <dbReference type="RuleBase" id="RU000461"/>
    </source>
</evidence>
<dbReference type="InterPro" id="IPR001128">
    <property type="entry name" value="Cyt_P450"/>
</dbReference>
<dbReference type="Gene3D" id="1.10.630.10">
    <property type="entry name" value="Cytochrome P450"/>
    <property type="match status" value="1"/>
</dbReference>
<protein>
    <submittedName>
        <fullName evidence="4">Cytochrome P450</fullName>
    </submittedName>
</protein>
<evidence type="ECO:0000313" key="5">
    <source>
        <dbReference type="Proteomes" id="UP001428817"/>
    </source>
</evidence>
<dbReference type="EMBL" id="BAABJP010000001">
    <property type="protein sequence ID" value="GAA5146444.1"/>
    <property type="molecule type" value="Genomic_DNA"/>
</dbReference>
<keyword evidence="2" id="KW-0408">Iron</keyword>
<name>A0ABP9PGV9_9PSEU</name>
<keyword evidence="2" id="KW-0560">Oxidoreductase</keyword>
<dbReference type="InterPro" id="IPR002397">
    <property type="entry name" value="Cyt_P450_B"/>
</dbReference>
<dbReference type="Proteomes" id="UP001428817">
    <property type="component" value="Unassembled WGS sequence"/>
</dbReference>
<dbReference type="PANTHER" id="PTHR46696:SF1">
    <property type="entry name" value="CYTOCHROME P450 YJIB-RELATED"/>
    <property type="match status" value="1"/>
</dbReference>
<dbReference type="PRINTS" id="PR00359">
    <property type="entry name" value="BP450"/>
</dbReference>
<keyword evidence="2" id="KW-0479">Metal-binding</keyword>
<evidence type="ECO:0000313" key="4">
    <source>
        <dbReference type="EMBL" id="GAA5146444.1"/>
    </source>
</evidence>
<keyword evidence="2" id="KW-0503">Monooxygenase</keyword>
<reference evidence="5" key="1">
    <citation type="journal article" date="2019" name="Int. J. Syst. Evol. Microbiol.">
        <title>The Global Catalogue of Microorganisms (GCM) 10K type strain sequencing project: providing services to taxonomists for standard genome sequencing and annotation.</title>
        <authorList>
            <consortium name="The Broad Institute Genomics Platform"/>
            <consortium name="The Broad Institute Genome Sequencing Center for Infectious Disease"/>
            <person name="Wu L."/>
            <person name="Ma J."/>
        </authorList>
    </citation>
    <scope>NUCLEOTIDE SEQUENCE [LARGE SCALE GENOMIC DNA]</scope>
    <source>
        <strain evidence="5">JCM 18303</strain>
    </source>
</reference>
<proteinExistence type="inferred from homology"/>